<proteinExistence type="predicted"/>
<dbReference type="AlphaFoldDB" id="A0A9X7JN76"/>
<dbReference type="Proteomes" id="UP000242427">
    <property type="component" value="Unassembled WGS sequence"/>
</dbReference>
<keyword evidence="1" id="KW-0732">Signal</keyword>
<feature type="signal peptide" evidence="1">
    <location>
        <begin position="1"/>
        <end position="19"/>
    </location>
</feature>
<feature type="chain" id="PRO_5040971741" description="MmpS family membrane protein" evidence="1">
    <location>
        <begin position="20"/>
        <end position="155"/>
    </location>
</feature>
<dbReference type="Gene3D" id="2.60.40.2880">
    <property type="entry name" value="MmpS1-5, C-terminal soluble domain"/>
    <property type="match status" value="1"/>
</dbReference>
<accession>A0A9X7JN76</accession>
<reference evidence="2 3" key="1">
    <citation type="submission" date="2018-03" db="EMBL/GenBank/DDBJ databases">
        <title>Chitinolytic properties of Streptosporangium nondiastaticum TBG75A20.</title>
        <authorList>
            <person name="Gayathri V."/>
            <person name="Shiburaj S."/>
        </authorList>
    </citation>
    <scope>NUCLEOTIDE SEQUENCE [LARGE SCALE GENOMIC DNA]</scope>
    <source>
        <strain evidence="2 3">TBG75A20</strain>
    </source>
</reference>
<organism evidence="2 3">
    <name type="scientific">Streptosporangium nondiastaticum</name>
    <dbReference type="NCBI Taxonomy" id="35764"/>
    <lineage>
        <taxon>Bacteria</taxon>
        <taxon>Bacillati</taxon>
        <taxon>Actinomycetota</taxon>
        <taxon>Actinomycetes</taxon>
        <taxon>Streptosporangiales</taxon>
        <taxon>Streptosporangiaceae</taxon>
        <taxon>Streptosporangium</taxon>
    </lineage>
</organism>
<keyword evidence="3" id="KW-1185">Reference proteome</keyword>
<protein>
    <recommendedName>
        <fullName evidence="4">MmpS family membrane protein</fullName>
    </recommendedName>
</protein>
<evidence type="ECO:0008006" key="4">
    <source>
        <dbReference type="Google" id="ProtNLM"/>
    </source>
</evidence>
<evidence type="ECO:0000256" key="1">
    <source>
        <dbReference type="SAM" id="SignalP"/>
    </source>
</evidence>
<name>A0A9X7JN76_9ACTN</name>
<dbReference type="PROSITE" id="PS51257">
    <property type="entry name" value="PROKAR_LIPOPROTEIN"/>
    <property type="match status" value="1"/>
</dbReference>
<dbReference type="RefSeq" id="WP_106678859.1">
    <property type="nucleotide sequence ID" value="NZ_PXWG01000063.1"/>
</dbReference>
<dbReference type="InterPro" id="IPR038468">
    <property type="entry name" value="MmpS_C"/>
</dbReference>
<comment type="caution">
    <text evidence="2">The sequence shown here is derived from an EMBL/GenBank/DDBJ whole genome shotgun (WGS) entry which is preliminary data.</text>
</comment>
<dbReference type="EMBL" id="PXWG01000063">
    <property type="protein sequence ID" value="PSJ26712.1"/>
    <property type="molecule type" value="Genomic_DNA"/>
</dbReference>
<evidence type="ECO:0000313" key="3">
    <source>
        <dbReference type="Proteomes" id="UP000242427"/>
    </source>
</evidence>
<dbReference type="OrthoDB" id="3541727at2"/>
<gene>
    <name evidence="2" type="ORF">B7P34_21555</name>
</gene>
<evidence type="ECO:0000313" key="2">
    <source>
        <dbReference type="EMBL" id="PSJ26712.1"/>
    </source>
</evidence>
<sequence>MRKAVTWTALAVTAATLVAGCGSGLGKAGGSAAAAQRRTGAEGDAADGRPPVRRVTFELHGTGSSQVTYVAWDRNATEQVSLPWTKTVDVTFRGTEPKGGVLLALVPGSVYGTGPEHDDKFATPPCVIKVDGKQVAAGGGGGSVRGCEYTLKATP</sequence>